<comment type="caution">
    <text evidence="2">The sequence shown here is derived from an EMBL/GenBank/DDBJ whole genome shotgun (WGS) entry which is preliminary data.</text>
</comment>
<evidence type="ECO:0000313" key="3">
    <source>
        <dbReference type="Proteomes" id="UP001341840"/>
    </source>
</evidence>
<gene>
    <name evidence="2" type="ORF">PIB30_069102</name>
</gene>
<reference evidence="2 3" key="1">
    <citation type="journal article" date="2023" name="Plants (Basel)">
        <title>Bridging the Gap: Combining Genomics and Transcriptomics Approaches to Understand Stylosanthes scabra, an Orphan Legume from the Brazilian Caatinga.</title>
        <authorList>
            <person name="Ferreira-Neto J.R.C."/>
            <person name="da Silva M.D."/>
            <person name="Binneck E."/>
            <person name="de Melo N.F."/>
            <person name="da Silva R.H."/>
            <person name="de Melo A.L.T.M."/>
            <person name="Pandolfi V."/>
            <person name="Bustamante F.O."/>
            <person name="Brasileiro-Vidal A.C."/>
            <person name="Benko-Iseppon A.M."/>
        </authorList>
    </citation>
    <scope>NUCLEOTIDE SEQUENCE [LARGE SCALE GENOMIC DNA]</scope>
    <source>
        <tissue evidence="2">Leaves</tissue>
    </source>
</reference>
<feature type="transmembrane region" description="Helical" evidence="1">
    <location>
        <begin position="12"/>
        <end position="31"/>
    </location>
</feature>
<keyword evidence="1" id="KW-1133">Transmembrane helix</keyword>
<dbReference type="PANTHER" id="PTHR33512">
    <property type="entry name" value="PROTEIN, PUTATIVE (DUF1191)-RELATED"/>
    <property type="match status" value="1"/>
</dbReference>
<dbReference type="EMBL" id="JASCZI010061167">
    <property type="protein sequence ID" value="MED6137877.1"/>
    <property type="molecule type" value="Genomic_DNA"/>
</dbReference>
<feature type="transmembrane region" description="Helical" evidence="1">
    <location>
        <begin position="232"/>
        <end position="258"/>
    </location>
</feature>
<protein>
    <submittedName>
        <fullName evidence="2">Uncharacterized protein</fullName>
    </submittedName>
</protein>
<dbReference type="InterPro" id="IPR010605">
    <property type="entry name" value="DUF1191"/>
</dbReference>
<feature type="transmembrane region" description="Helical" evidence="1">
    <location>
        <begin position="128"/>
        <end position="147"/>
    </location>
</feature>
<proteinExistence type="predicted"/>
<dbReference type="Pfam" id="PF06697">
    <property type="entry name" value="DUF1191"/>
    <property type="match status" value="1"/>
</dbReference>
<keyword evidence="1" id="KW-0472">Membrane</keyword>
<dbReference type="Proteomes" id="UP001341840">
    <property type="component" value="Unassembled WGS sequence"/>
</dbReference>
<evidence type="ECO:0000256" key="1">
    <source>
        <dbReference type="SAM" id="Phobius"/>
    </source>
</evidence>
<feature type="transmembrane region" description="Helical" evidence="1">
    <location>
        <begin position="88"/>
        <end position="107"/>
    </location>
</feature>
<organism evidence="2 3">
    <name type="scientific">Stylosanthes scabra</name>
    <dbReference type="NCBI Taxonomy" id="79078"/>
    <lineage>
        <taxon>Eukaryota</taxon>
        <taxon>Viridiplantae</taxon>
        <taxon>Streptophyta</taxon>
        <taxon>Embryophyta</taxon>
        <taxon>Tracheophyta</taxon>
        <taxon>Spermatophyta</taxon>
        <taxon>Magnoliopsida</taxon>
        <taxon>eudicotyledons</taxon>
        <taxon>Gunneridae</taxon>
        <taxon>Pentapetalae</taxon>
        <taxon>rosids</taxon>
        <taxon>fabids</taxon>
        <taxon>Fabales</taxon>
        <taxon>Fabaceae</taxon>
        <taxon>Papilionoideae</taxon>
        <taxon>50 kb inversion clade</taxon>
        <taxon>dalbergioids sensu lato</taxon>
        <taxon>Dalbergieae</taxon>
        <taxon>Pterocarpus clade</taxon>
        <taxon>Stylosanthes</taxon>
    </lineage>
</organism>
<dbReference type="PANTHER" id="PTHR33512:SF7">
    <property type="entry name" value="LEGUME LECTIN DOMAIN-CONTAINING PROTEIN"/>
    <property type="match status" value="1"/>
</dbReference>
<keyword evidence="3" id="KW-1185">Reference proteome</keyword>
<name>A0ABU6SNN3_9FABA</name>
<keyword evidence="1" id="KW-0812">Transmembrane</keyword>
<accession>A0ABU6SNN3</accession>
<evidence type="ECO:0000313" key="2">
    <source>
        <dbReference type="EMBL" id="MED6137877.1"/>
    </source>
</evidence>
<sequence length="308" mass="34927">MGILHKWWQVKWLIINVVSFFFFFFSSSSFVKGSNFTTYSHESLDDLLCKQASNDMKGKSIKTGIIYDISIPPNMTGMEVSVVRLRAFSIWFRGLNHSFLILPPKIVAQPSRKRIAILYENLGKWSNLYFNISNYTMVAPIVGFIAYSSSENQLLDCEKIKIGTQGGNISIRFRNVSSHPKNVTPLCARVGDNGSVEFSNMTKPYLCEAQNQGHYTLVIPSSSSSGKESSKLWWVLGFVIGFVVLVLLGLILVAMKIIKRRKIKEMEKVSEVEEAFDTFWIGDTKLPSATMIRTQPSLENEYHYRCGN</sequence>